<evidence type="ECO:0000259" key="1">
    <source>
        <dbReference type="PROSITE" id="PS50883"/>
    </source>
</evidence>
<organism evidence="2 3">
    <name type="scientific">Thiohalorhabdus methylotrophus</name>
    <dbReference type="NCBI Taxonomy" id="3242694"/>
    <lineage>
        <taxon>Bacteria</taxon>
        <taxon>Pseudomonadati</taxon>
        <taxon>Pseudomonadota</taxon>
        <taxon>Gammaproteobacteria</taxon>
        <taxon>Thiohalorhabdales</taxon>
        <taxon>Thiohalorhabdaceae</taxon>
        <taxon>Thiohalorhabdus</taxon>
    </lineage>
</organism>
<dbReference type="Pfam" id="PF00563">
    <property type="entry name" value="EAL"/>
    <property type="match status" value="1"/>
</dbReference>
<protein>
    <submittedName>
        <fullName evidence="2">EAL domain-containing protein</fullName>
    </submittedName>
</protein>
<dbReference type="PANTHER" id="PTHR33121">
    <property type="entry name" value="CYCLIC DI-GMP PHOSPHODIESTERASE PDEF"/>
    <property type="match status" value="1"/>
</dbReference>
<feature type="domain" description="EAL" evidence="1">
    <location>
        <begin position="113"/>
        <end position="363"/>
    </location>
</feature>
<dbReference type="CDD" id="cd01948">
    <property type="entry name" value="EAL"/>
    <property type="match status" value="1"/>
</dbReference>
<reference evidence="2 3" key="1">
    <citation type="submission" date="2024-08" db="EMBL/GenBank/DDBJ databases">
        <title>Whole-genome sequencing of halo(alkali)philic microorganisms from hypersaline lakes.</title>
        <authorList>
            <person name="Sorokin D.Y."/>
            <person name="Merkel A.Y."/>
            <person name="Messina E."/>
            <person name="Yakimov M."/>
        </authorList>
    </citation>
    <scope>NUCLEOTIDE SEQUENCE [LARGE SCALE GENOMIC DNA]</scope>
    <source>
        <strain evidence="2 3">Cl-TMA</strain>
    </source>
</reference>
<dbReference type="PROSITE" id="PS50883">
    <property type="entry name" value="EAL"/>
    <property type="match status" value="1"/>
</dbReference>
<gene>
    <name evidence="2" type="ORF">ACERLL_06650</name>
</gene>
<dbReference type="InterPro" id="IPR050706">
    <property type="entry name" value="Cyclic-di-GMP_PDE-like"/>
</dbReference>
<comment type="caution">
    <text evidence="2">The sequence shown here is derived from an EMBL/GenBank/DDBJ whole genome shotgun (WGS) entry which is preliminary data.</text>
</comment>
<dbReference type="SMART" id="SM00052">
    <property type="entry name" value="EAL"/>
    <property type="match status" value="1"/>
</dbReference>
<dbReference type="Gene3D" id="3.20.20.450">
    <property type="entry name" value="EAL domain"/>
    <property type="match status" value="1"/>
</dbReference>
<name>A0ABV4TWP8_9GAMM</name>
<dbReference type="Proteomes" id="UP001575181">
    <property type="component" value="Unassembled WGS sequence"/>
</dbReference>
<sequence>MTDGWRAACPNCERMPDRIDGPGRLLLWSPLGHTRGKLLRLLGEAGLAWEERDELGALMVGLEAGAPPQLAGRLRPGLSGVELDHVRALYLPGETEPGPGDYGRVAPLGQWLAAAEAGWLVDMMAEKRLTSHFQPIVEARDPSRIFAFEALLRGLQPDGGVVGGGPIVGLAAEADLLFQLDLAARRSAVAAFAGQGSGERRVFINFTPTSIYDPAYCLQTTFRAVEEAGLRPDQVVFEVTESERVGDMATLTDVLGYYREAGFGVALDDLGSGYASLNLLHVLQPDFVKLDMELIRDVDRQPHKAALAGKLLEATAAMGIRSVAEGVETPGECQWVREHGADLIQGFLIGRPGPELAKSGWTA</sequence>
<keyword evidence="3" id="KW-1185">Reference proteome</keyword>
<proteinExistence type="predicted"/>
<evidence type="ECO:0000313" key="3">
    <source>
        <dbReference type="Proteomes" id="UP001575181"/>
    </source>
</evidence>
<dbReference type="PANTHER" id="PTHR33121:SF15">
    <property type="entry name" value="BLUE LIGHT- AND TEMPERATURE-REGULATED ANTIREPRESSOR BLUF"/>
    <property type="match status" value="1"/>
</dbReference>
<dbReference type="EMBL" id="JBGUAW010000004">
    <property type="protein sequence ID" value="MFA9460505.1"/>
    <property type="molecule type" value="Genomic_DNA"/>
</dbReference>
<dbReference type="RefSeq" id="WP_373655289.1">
    <property type="nucleotide sequence ID" value="NZ_JBGUAW010000004.1"/>
</dbReference>
<dbReference type="InterPro" id="IPR035919">
    <property type="entry name" value="EAL_sf"/>
</dbReference>
<dbReference type="SUPFAM" id="SSF141868">
    <property type="entry name" value="EAL domain-like"/>
    <property type="match status" value="1"/>
</dbReference>
<evidence type="ECO:0000313" key="2">
    <source>
        <dbReference type="EMBL" id="MFA9460505.1"/>
    </source>
</evidence>
<dbReference type="InterPro" id="IPR001633">
    <property type="entry name" value="EAL_dom"/>
</dbReference>
<accession>A0ABV4TWP8</accession>